<protein>
    <submittedName>
        <fullName evidence="3">ABC transporter substrate-binding protein</fullName>
    </submittedName>
</protein>
<dbReference type="EMBL" id="VGLS01000044">
    <property type="protein sequence ID" value="MBM3222695.1"/>
    <property type="molecule type" value="Genomic_DNA"/>
</dbReference>
<dbReference type="GO" id="GO:1904680">
    <property type="term" value="F:peptide transmembrane transporter activity"/>
    <property type="evidence" value="ECO:0007669"/>
    <property type="project" value="TreeGrafter"/>
</dbReference>
<accession>A0A937VYX7</accession>
<keyword evidence="1" id="KW-0812">Transmembrane</keyword>
<dbReference type="Proteomes" id="UP000712673">
    <property type="component" value="Unassembled WGS sequence"/>
</dbReference>
<gene>
    <name evidence="3" type="ORF">FJZ47_02665</name>
</gene>
<dbReference type="Gene3D" id="3.10.105.10">
    <property type="entry name" value="Dipeptide-binding Protein, Domain 3"/>
    <property type="match status" value="1"/>
</dbReference>
<dbReference type="PANTHER" id="PTHR30290">
    <property type="entry name" value="PERIPLASMIC BINDING COMPONENT OF ABC TRANSPORTER"/>
    <property type="match status" value="1"/>
</dbReference>
<keyword evidence="1" id="KW-0472">Membrane</keyword>
<evidence type="ECO:0000313" key="3">
    <source>
        <dbReference type="EMBL" id="MBM3222695.1"/>
    </source>
</evidence>
<dbReference type="PANTHER" id="PTHR30290:SF83">
    <property type="entry name" value="ABC TRANSPORTER SUBSTRATE-BINDING PROTEIN"/>
    <property type="match status" value="1"/>
</dbReference>
<reference evidence="3" key="1">
    <citation type="submission" date="2019-03" db="EMBL/GenBank/DDBJ databases">
        <title>Lake Tanganyika Metagenome-Assembled Genomes (MAGs).</title>
        <authorList>
            <person name="Tran P."/>
        </authorList>
    </citation>
    <scope>NUCLEOTIDE SEQUENCE</scope>
    <source>
        <strain evidence="3">K_DeepCast_65m_m2_066</strain>
    </source>
</reference>
<organism evidence="3 4">
    <name type="scientific">Tectimicrobiota bacterium</name>
    <dbReference type="NCBI Taxonomy" id="2528274"/>
    <lineage>
        <taxon>Bacteria</taxon>
        <taxon>Pseudomonadati</taxon>
        <taxon>Nitrospinota/Tectimicrobiota group</taxon>
        <taxon>Candidatus Tectimicrobiota</taxon>
    </lineage>
</organism>
<evidence type="ECO:0000259" key="2">
    <source>
        <dbReference type="Pfam" id="PF00496"/>
    </source>
</evidence>
<evidence type="ECO:0000313" key="4">
    <source>
        <dbReference type="Proteomes" id="UP000712673"/>
    </source>
</evidence>
<dbReference type="InterPro" id="IPR030678">
    <property type="entry name" value="Peptide/Ni-bd"/>
</dbReference>
<dbReference type="GO" id="GO:0030288">
    <property type="term" value="C:outer membrane-bounded periplasmic space"/>
    <property type="evidence" value="ECO:0007669"/>
    <property type="project" value="UniProtKB-ARBA"/>
</dbReference>
<name>A0A937VYX7_UNCTE</name>
<proteinExistence type="predicted"/>
<dbReference type="InterPro" id="IPR039424">
    <property type="entry name" value="SBP_5"/>
</dbReference>
<feature type="domain" description="Solute-binding protein family 5" evidence="2">
    <location>
        <begin position="101"/>
        <end position="424"/>
    </location>
</feature>
<dbReference type="Gene3D" id="3.90.76.10">
    <property type="entry name" value="Dipeptide-binding Protein, Domain 1"/>
    <property type="match status" value="1"/>
</dbReference>
<dbReference type="InterPro" id="IPR000914">
    <property type="entry name" value="SBP_5_dom"/>
</dbReference>
<dbReference type="CDD" id="cd00995">
    <property type="entry name" value="PBP2_NikA_DppA_OppA_like"/>
    <property type="match status" value="1"/>
</dbReference>
<sequence length="547" mass="60604">MQAEAYRGHPRRDLGKLHQRLAWRGALALVIGVVGALCWTPPGMAAEPAVKLTGDLRLAMAGIGNMRPAPWLETAFGKGYMVLLYDFLVGGKSDGTPSTENGAAERWEMSADAKTWTFWLRKGIRFHDGSELTAEDAKWSLEMVLKPESVAAFAARLRDVIQDIQVTDPHTLVIRTKNPAIFLAQDLSMVTGSEGAILPKRYYEQVGVDGFTAKAIGSGPYKWVKGTAGSLIQLEATEKHWAEGVPQFKTVTYRVVPEESTRIAMIQTGEADIVGISRERVPELQARGFKVFVKDQGSVMGCYFHQQWEDVPIAKKQVREALNLAINREELIKFIFAGQARPMAMYPIGSFAVAAGGDASLKPYAYDPERAKQLLKEAGYPNGFETTIYSYPREDVPEMPRMVEAIAGYAAKIGVKMQIFATEYGVARTRRMTAKMPGHVSCLGTPNRSQAGDLLALIFNLHHSSSKFTDHKVPALDQLIERATTATQLGDVQKTIGDLHRWLYADHATMPIAEVSTPYVADGKKVTQWDLGRTLYDNNDRDLVRRR</sequence>
<feature type="transmembrane region" description="Helical" evidence="1">
    <location>
        <begin position="21"/>
        <end position="42"/>
    </location>
</feature>
<dbReference type="GO" id="GO:0015833">
    <property type="term" value="P:peptide transport"/>
    <property type="evidence" value="ECO:0007669"/>
    <property type="project" value="TreeGrafter"/>
</dbReference>
<dbReference type="AlphaFoldDB" id="A0A937VYX7"/>
<dbReference type="GO" id="GO:0043190">
    <property type="term" value="C:ATP-binding cassette (ABC) transporter complex"/>
    <property type="evidence" value="ECO:0007669"/>
    <property type="project" value="InterPro"/>
</dbReference>
<dbReference type="Pfam" id="PF00496">
    <property type="entry name" value="SBP_bac_5"/>
    <property type="match status" value="1"/>
</dbReference>
<dbReference type="PIRSF" id="PIRSF002741">
    <property type="entry name" value="MppA"/>
    <property type="match status" value="1"/>
</dbReference>
<dbReference type="Gene3D" id="3.40.190.10">
    <property type="entry name" value="Periplasmic binding protein-like II"/>
    <property type="match status" value="1"/>
</dbReference>
<evidence type="ECO:0000256" key="1">
    <source>
        <dbReference type="SAM" id="Phobius"/>
    </source>
</evidence>
<comment type="caution">
    <text evidence="3">The sequence shown here is derived from an EMBL/GenBank/DDBJ whole genome shotgun (WGS) entry which is preliminary data.</text>
</comment>
<dbReference type="SUPFAM" id="SSF53850">
    <property type="entry name" value="Periplasmic binding protein-like II"/>
    <property type="match status" value="1"/>
</dbReference>
<keyword evidence="1" id="KW-1133">Transmembrane helix</keyword>